<evidence type="ECO:0000313" key="10">
    <source>
        <dbReference type="EMBL" id="KAI8034934.1"/>
    </source>
</evidence>
<accession>A0A9P9YEA1</accession>
<name>A0A9P9YEA1_9MUSC</name>
<dbReference type="GO" id="GO:0005783">
    <property type="term" value="C:endoplasmic reticulum"/>
    <property type="evidence" value="ECO:0007669"/>
    <property type="project" value="TreeGrafter"/>
</dbReference>
<keyword evidence="6" id="KW-0012">Acyltransferase</keyword>
<dbReference type="GO" id="GO:0005794">
    <property type="term" value="C:Golgi apparatus"/>
    <property type="evidence" value="ECO:0007669"/>
    <property type="project" value="TreeGrafter"/>
</dbReference>
<dbReference type="GO" id="GO:0006612">
    <property type="term" value="P:protein targeting to membrane"/>
    <property type="evidence" value="ECO:0007669"/>
    <property type="project" value="TreeGrafter"/>
</dbReference>
<feature type="region of interest" description="Disordered" evidence="7">
    <location>
        <begin position="760"/>
        <end position="797"/>
    </location>
</feature>
<feature type="compositionally biased region" description="Polar residues" evidence="7">
    <location>
        <begin position="911"/>
        <end position="923"/>
    </location>
</feature>
<feature type="transmembrane region" description="Helical" evidence="8">
    <location>
        <begin position="150"/>
        <end position="170"/>
    </location>
</feature>
<feature type="transmembrane region" description="Helical" evidence="8">
    <location>
        <begin position="121"/>
        <end position="144"/>
    </location>
</feature>
<feature type="region of interest" description="Disordered" evidence="7">
    <location>
        <begin position="585"/>
        <end position="626"/>
    </location>
</feature>
<dbReference type="GO" id="GO:0019706">
    <property type="term" value="F:protein-cysteine S-palmitoyltransferase activity"/>
    <property type="evidence" value="ECO:0007669"/>
    <property type="project" value="TreeGrafter"/>
</dbReference>
<evidence type="ECO:0000256" key="5">
    <source>
        <dbReference type="ARBA" id="ARBA00023136"/>
    </source>
</evidence>
<feature type="compositionally biased region" description="Low complexity" evidence="7">
    <location>
        <begin position="775"/>
        <end position="793"/>
    </location>
</feature>
<evidence type="ECO:0000256" key="4">
    <source>
        <dbReference type="ARBA" id="ARBA00022989"/>
    </source>
</evidence>
<keyword evidence="11" id="KW-1185">Reference proteome</keyword>
<keyword evidence="2" id="KW-0808">Transferase</keyword>
<dbReference type="Proteomes" id="UP001059596">
    <property type="component" value="Unassembled WGS sequence"/>
</dbReference>
<feature type="transmembrane region" description="Helical" evidence="8">
    <location>
        <begin position="246"/>
        <end position="275"/>
    </location>
</feature>
<evidence type="ECO:0000256" key="2">
    <source>
        <dbReference type="ARBA" id="ARBA00022679"/>
    </source>
</evidence>
<keyword evidence="5 8" id="KW-0472">Membrane</keyword>
<comment type="subcellular location">
    <subcellularLocation>
        <location evidence="1">Membrane</location>
        <topology evidence="1">Multi-pass membrane protein</topology>
    </subcellularLocation>
</comment>
<evidence type="ECO:0000259" key="9">
    <source>
        <dbReference type="Pfam" id="PF01529"/>
    </source>
</evidence>
<evidence type="ECO:0000313" key="11">
    <source>
        <dbReference type="Proteomes" id="UP001059596"/>
    </source>
</evidence>
<feature type="transmembrane region" description="Helical" evidence="8">
    <location>
        <begin position="383"/>
        <end position="416"/>
    </location>
</feature>
<dbReference type="OrthoDB" id="272303at2759"/>
<keyword evidence="3 8" id="KW-0812">Transmembrane</keyword>
<dbReference type="InterPro" id="IPR001594">
    <property type="entry name" value="Palmitoyltrfase_DHHC"/>
</dbReference>
<dbReference type="PANTHER" id="PTHR22883:SF203">
    <property type="entry name" value="PALMITOYLTRANSFERASE"/>
    <property type="match status" value="1"/>
</dbReference>
<sequence length="972" mass="106000">MSTRTAGLRPGPKGANGVRTETTDHIITISTASLTDSCNGEPVKGVASPVVSKPQSMGSGVPLATTIVPGDQVNPIEPRKKQLHLYRLSQLVSYQNNIADVQHRKGRRLHGLQLPLHPLQLFGWLVLLLFGVASFWVLIPAFHARIQGPLYGLITGLYLVHIASHLTALLTDPADKELRRVHRNDRIVPEFDRTKHSHVIENGRCHLCNIRTSSSRTKHCSVCNKCVGKFDHHCKWLNHCIGSRNYVAFLMCVVSAVVATLVIVAAVVAQIVFYYVQPEWLSFYWCPSGSSHQMDGGDYVNITLSLGNGTMMLMEQQPAEEEESQETIDEEMANLTISTLPTLLENFTALIEASTTQPGISLMNHTVSQSVVVGGIGVNETIYLLLLGVLGLLAAVSAGLLLHLCFFHIYISFLGLTTYEYIRNHRQAQEAKAKQLVEGAPKNGSVHFSASLPEPQNPSKSLPTTQLYCCSRAPHPSQQSQEAVGQTDQSLRLHCCASSREFHQSRQAIYVCSLLEETVPQVQVEQDTLSSFHCCSSFAASSLQRRVSVAKGSLISAEPRPQRPATYLQYTERCTLCTFRLRRGSGSGTGSSGAVSSAGGSSSTRTLTSQTGGSSSSATAAGNISKHQRWRRKWNCCASVPDSPDVPNDLLAALTFREREEAAAAAKLNAQELPIQFIRTLNGGLDQELPLKTTTTATPTPPRSSRLRHMLRLLGRYRRPRCRHGAHHGIAAKEHQHQNHGGSAIKQNQIRPLQLQSAPRGYANSTATPTPPASSPSRSSLESSELSTSTSPSCGHKELMLLPTSVIRDDSVTTYTLTLPPALPPPTRRKMNQTTQEMAELAESLGFASNLQHNQHSQTNSRTLPSLGNVYRRQRRKHFLRTRSPTLSPIHESGLSNPTSPQPLRHHHHQNLVNSNSNPAKTTSSPLLNRSSGSGNSSALLVQNLCSLAGETLRKTASNSSLQSLSSNSSST</sequence>
<evidence type="ECO:0000256" key="3">
    <source>
        <dbReference type="ARBA" id="ARBA00022692"/>
    </source>
</evidence>
<dbReference type="InterPro" id="IPR039859">
    <property type="entry name" value="PFA4/ZDH16/20/ERF2-like"/>
</dbReference>
<evidence type="ECO:0000256" key="8">
    <source>
        <dbReference type="SAM" id="Phobius"/>
    </source>
</evidence>
<evidence type="ECO:0000256" key="7">
    <source>
        <dbReference type="SAM" id="MobiDB-lite"/>
    </source>
</evidence>
<dbReference type="Pfam" id="PF01529">
    <property type="entry name" value="DHHC"/>
    <property type="match status" value="1"/>
</dbReference>
<dbReference type="AlphaFoldDB" id="A0A9P9YEA1"/>
<feature type="compositionally biased region" description="Low complexity" evidence="7">
    <location>
        <begin position="592"/>
        <end position="622"/>
    </location>
</feature>
<comment type="caution">
    <text evidence="10">The sequence shown here is derived from an EMBL/GenBank/DDBJ whole genome shotgun (WGS) entry which is preliminary data.</text>
</comment>
<feature type="region of interest" description="Disordered" evidence="7">
    <location>
        <begin position="879"/>
        <end position="934"/>
    </location>
</feature>
<gene>
    <name evidence="10" type="ORF">M5D96_012281</name>
</gene>
<protein>
    <recommendedName>
        <fullName evidence="9">Palmitoyltransferase DHHC domain-containing protein</fullName>
    </recommendedName>
</protein>
<proteinExistence type="predicted"/>
<dbReference type="PROSITE" id="PS50216">
    <property type="entry name" value="DHHC"/>
    <property type="match status" value="1"/>
</dbReference>
<organism evidence="10 11">
    <name type="scientific">Drosophila gunungcola</name>
    <name type="common">fruit fly</name>
    <dbReference type="NCBI Taxonomy" id="103775"/>
    <lineage>
        <taxon>Eukaryota</taxon>
        <taxon>Metazoa</taxon>
        <taxon>Ecdysozoa</taxon>
        <taxon>Arthropoda</taxon>
        <taxon>Hexapoda</taxon>
        <taxon>Insecta</taxon>
        <taxon>Pterygota</taxon>
        <taxon>Neoptera</taxon>
        <taxon>Endopterygota</taxon>
        <taxon>Diptera</taxon>
        <taxon>Brachycera</taxon>
        <taxon>Muscomorpha</taxon>
        <taxon>Ephydroidea</taxon>
        <taxon>Drosophilidae</taxon>
        <taxon>Drosophila</taxon>
        <taxon>Sophophora</taxon>
    </lineage>
</organism>
<dbReference type="EMBL" id="JAMKOV010000053">
    <property type="protein sequence ID" value="KAI8034934.1"/>
    <property type="molecule type" value="Genomic_DNA"/>
</dbReference>
<keyword evidence="4 8" id="KW-1133">Transmembrane helix</keyword>
<dbReference type="PANTHER" id="PTHR22883">
    <property type="entry name" value="ZINC FINGER DHHC DOMAIN CONTAINING PROTEIN"/>
    <property type="match status" value="1"/>
</dbReference>
<feature type="domain" description="Palmitoyltransferase DHHC" evidence="9">
    <location>
        <begin position="204"/>
        <end position="300"/>
    </location>
</feature>
<evidence type="ECO:0000256" key="1">
    <source>
        <dbReference type="ARBA" id="ARBA00004141"/>
    </source>
</evidence>
<dbReference type="GO" id="GO:0016020">
    <property type="term" value="C:membrane"/>
    <property type="evidence" value="ECO:0007669"/>
    <property type="project" value="UniProtKB-SubCell"/>
</dbReference>
<reference evidence="10" key="1">
    <citation type="journal article" date="2023" name="Genome Biol. Evol.">
        <title>Long-read-based Genome Assembly of Drosophila gunungcola Reveals Fewer Chemosensory Genes in Flower-breeding Species.</title>
        <authorList>
            <person name="Negi A."/>
            <person name="Liao B.Y."/>
            <person name="Yeh S.D."/>
        </authorList>
    </citation>
    <scope>NUCLEOTIDE SEQUENCE</scope>
    <source>
        <strain evidence="10">Sukarami</strain>
    </source>
</reference>
<feature type="compositionally biased region" description="Low complexity" evidence="7">
    <location>
        <begin position="924"/>
        <end position="934"/>
    </location>
</feature>
<evidence type="ECO:0000256" key="6">
    <source>
        <dbReference type="ARBA" id="ARBA00023315"/>
    </source>
</evidence>